<accession>A0ABR2UMN1</accession>
<dbReference type="PANTHER" id="PTHR47783">
    <property type="entry name" value="ZN(II)2CYS6 TRANSCRIPTION FACTOR (EUROFUNG)-RELATED"/>
    <property type="match status" value="1"/>
</dbReference>
<keyword evidence="5" id="KW-1185">Reference proteome</keyword>
<protein>
    <submittedName>
        <fullName evidence="4">Zn(2)-C6 fungal-type domain-containing protein</fullName>
    </submittedName>
</protein>
<evidence type="ECO:0000256" key="2">
    <source>
        <dbReference type="SAM" id="MobiDB-lite"/>
    </source>
</evidence>
<organism evidence="4 5">
    <name type="scientific">Seiridium unicorne</name>
    <dbReference type="NCBI Taxonomy" id="138068"/>
    <lineage>
        <taxon>Eukaryota</taxon>
        <taxon>Fungi</taxon>
        <taxon>Dikarya</taxon>
        <taxon>Ascomycota</taxon>
        <taxon>Pezizomycotina</taxon>
        <taxon>Sordariomycetes</taxon>
        <taxon>Xylariomycetidae</taxon>
        <taxon>Amphisphaeriales</taxon>
        <taxon>Sporocadaceae</taxon>
        <taxon>Seiridium</taxon>
    </lineage>
</organism>
<dbReference type="Proteomes" id="UP001408356">
    <property type="component" value="Unassembled WGS sequence"/>
</dbReference>
<gene>
    <name evidence="4" type="ORF">SUNI508_10396</name>
</gene>
<feature type="region of interest" description="Disordered" evidence="2">
    <location>
        <begin position="418"/>
        <end position="450"/>
    </location>
</feature>
<dbReference type="Gene3D" id="4.10.240.10">
    <property type="entry name" value="Zn(2)-C6 fungal-type DNA-binding domain"/>
    <property type="match status" value="1"/>
</dbReference>
<proteinExistence type="predicted"/>
<evidence type="ECO:0000313" key="4">
    <source>
        <dbReference type="EMBL" id="KAK9415556.1"/>
    </source>
</evidence>
<dbReference type="PANTHER" id="PTHR47783:SF1">
    <property type="entry name" value="ZN(II)2CYS6 TRANSCRIPTION FACTOR (EUROFUNG)"/>
    <property type="match status" value="1"/>
</dbReference>
<dbReference type="SUPFAM" id="SSF57701">
    <property type="entry name" value="Zn2/Cys6 DNA-binding domain"/>
    <property type="match status" value="1"/>
</dbReference>
<dbReference type="SMART" id="SM00066">
    <property type="entry name" value="GAL4"/>
    <property type="match status" value="1"/>
</dbReference>
<dbReference type="PROSITE" id="PS00463">
    <property type="entry name" value="ZN2_CY6_FUNGAL_1"/>
    <property type="match status" value="1"/>
</dbReference>
<evidence type="ECO:0000256" key="1">
    <source>
        <dbReference type="ARBA" id="ARBA00023242"/>
    </source>
</evidence>
<sequence>MVTPAAYATSEAGRRYSRGCPPYPFYPERRFNIPSSHHELRPSTMTERETEDSSQPRKRIAVACGRCRKRKIRCSGDPGNGGPCTNCKNAGHEPCLFLRVSSTETPLRDGTADFGYNVDAARTYHTRGTVSPHNSAAQYPADTMSTGDMLAYRHNAYPYSGSKSYYSGVSGWGAATYGDDSVDYGLSYSSYPHVSQDPVHMVPGYRYQSSAKGPVYVDPDASNYSYGNLVHRPAANHDLPTLSLSGMAASLPSSDRLPTINRSLSSTSTYRTDGLPGHYSSSKSSASHSSDVGYAGLNSTFEPPATYGSTSALPSSISTRSSHSEAGAYQPALGSGSDGIYGSDHSSYRPVHESDSYIYSDRIDSSRRESHSSGGAAAGSVLSNGQVYVPDTQSHASAHSYSVSATAAAAAAAPQSGAMEGATTGTGAGGTTSQMRAAGHRRSAGNLRGA</sequence>
<evidence type="ECO:0000313" key="5">
    <source>
        <dbReference type="Proteomes" id="UP001408356"/>
    </source>
</evidence>
<feature type="compositionally biased region" description="Low complexity" evidence="2">
    <location>
        <begin position="280"/>
        <end position="290"/>
    </location>
</feature>
<feature type="region of interest" description="Disordered" evidence="2">
    <location>
        <begin position="34"/>
        <end position="58"/>
    </location>
</feature>
<dbReference type="PROSITE" id="PS50048">
    <property type="entry name" value="ZN2_CY6_FUNGAL_2"/>
    <property type="match status" value="1"/>
</dbReference>
<feature type="region of interest" description="Disordered" evidence="2">
    <location>
        <begin position="305"/>
        <end position="353"/>
    </location>
</feature>
<dbReference type="EMBL" id="JARVKF010000415">
    <property type="protein sequence ID" value="KAK9415556.1"/>
    <property type="molecule type" value="Genomic_DNA"/>
</dbReference>
<feature type="compositionally biased region" description="Polar residues" evidence="2">
    <location>
        <begin position="305"/>
        <end position="321"/>
    </location>
</feature>
<comment type="caution">
    <text evidence="4">The sequence shown here is derived from an EMBL/GenBank/DDBJ whole genome shotgun (WGS) entry which is preliminary data.</text>
</comment>
<dbReference type="CDD" id="cd00067">
    <property type="entry name" value="GAL4"/>
    <property type="match status" value="1"/>
</dbReference>
<dbReference type="Pfam" id="PF00172">
    <property type="entry name" value="Zn_clus"/>
    <property type="match status" value="1"/>
</dbReference>
<evidence type="ECO:0000259" key="3">
    <source>
        <dbReference type="PROSITE" id="PS50048"/>
    </source>
</evidence>
<keyword evidence="1" id="KW-0539">Nucleus</keyword>
<reference evidence="4 5" key="1">
    <citation type="journal article" date="2024" name="J. Plant Pathol.">
        <title>Sequence and assembly of the genome of Seiridium unicorne, isolate CBS 538.82, causal agent of cypress canker disease.</title>
        <authorList>
            <person name="Scali E."/>
            <person name="Rocca G.D."/>
            <person name="Danti R."/>
            <person name="Garbelotto M."/>
            <person name="Barberini S."/>
            <person name="Baroncelli R."/>
            <person name="Emiliani G."/>
        </authorList>
    </citation>
    <scope>NUCLEOTIDE SEQUENCE [LARGE SCALE GENOMIC DNA]</scope>
    <source>
        <strain evidence="4 5">BM-138-508</strain>
    </source>
</reference>
<dbReference type="InterPro" id="IPR036864">
    <property type="entry name" value="Zn2-C6_fun-type_DNA-bd_sf"/>
</dbReference>
<dbReference type="InterPro" id="IPR001138">
    <property type="entry name" value="Zn2Cys6_DnaBD"/>
</dbReference>
<feature type="region of interest" description="Disordered" evidence="2">
    <location>
        <begin position="265"/>
        <end position="291"/>
    </location>
</feature>
<name>A0ABR2UMN1_9PEZI</name>
<feature type="domain" description="Zn(2)-C6 fungal-type" evidence="3">
    <location>
        <begin position="63"/>
        <end position="97"/>
    </location>
</feature>